<dbReference type="EMBL" id="AMFJ01000278">
    <property type="protein sequence ID" value="EKE28846.1"/>
    <property type="molecule type" value="Genomic_DNA"/>
</dbReference>
<organism evidence="5">
    <name type="scientific">uncultured bacterium</name>
    <name type="common">gcode 4</name>
    <dbReference type="NCBI Taxonomy" id="1234023"/>
    <lineage>
        <taxon>Bacteria</taxon>
        <taxon>environmental samples</taxon>
    </lineage>
</organism>
<dbReference type="Gene3D" id="3.30.700.10">
    <property type="entry name" value="Glycoprotein, Type 4 Pilin"/>
    <property type="match status" value="1"/>
</dbReference>
<evidence type="ECO:0000256" key="3">
    <source>
        <dbReference type="SAM" id="Phobius"/>
    </source>
</evidence>
<dbReference type="Gene3D" id="2.60.120.200">
    <property type="match status" value="1"/>
</dbReference>
<dbReference type="InterPro" id="IPR045584">
    <property type="entry name" value="Pilin-like"/>
</dbReference>
<reference evidence="5" key="1">
    <citation type="journal article" date="2012" name="Science">
        <title>Fermentation, hydrogen, and sulfur metabolism in multiple uncultivated bacterial phyla.</title>
        <authorList>
            <person name="Wrighton K.C."/>
            <person name="Thomas B.C."/>
            <person name="Sharon I."/>
            <person name="Miller C.S."/>
            <person name="Castelle C.J."/>
            <person name="VerBerkmoes N.C."/>
            <person name="Wilkins M.J."/>
            <person name="Hettich R.L."/>
            <person name="Lipton M.S."/>
            <person name="Williams K.H."/>
            <person name="Long P.E."/>
            <person name="Banfield J.F."/>
        </authorList>
    </citation>
    <scope>NUCLEOTIDE SEQUENCE [LARGE SCALE GENOMIC DNA]</scope>
</reference>
<comment type="caution">
    <text evidence="5">The sequence shown here is derived from an EMBL/GenBank/DDBJ whole genome shotgun (WGS) entry which is preliminary data.</text>
</comment>
<dbReference type="AlphaFoldDB" id="K2FCM9"/>
<evidence type="ECO:0000256" key="1">
    <source>
        <dbReference type="ARBA" id="ARBA00022729"/>
    </source>
</evidence>
<feature type="transmembrane region" description="Helical" evidence="3">
    <location>
        <begin position="12"/>
        <end position="32"/>
    </location>
</feature>
<keyword evidence="3" id="KW-1133">Transmembrane helix</keyword>
<sequence>MINTKQKAFTLVELIVVIVILAILATIAFLSFSSQSSSARDSTRLSDISNIAKWLLVFNATAGKYPIPNNYISINASWAQIWMQWYAGASVLNMIKLSNWWKDPLDWTTYTYLINSGQNKFQIMWFLEDWNNAALSFVPFKWNEANADASSYSGRYVYSKWDTLGILLDSQDKSPLQSKYNASSFTWVDIVNTTSNLIVQFSNKDYISWSWSNLVAIKQTYATQRDISLVWSWDMETWLPNWTLADLSWNWNNWTASWWIILWWTNWKYSKATYFDWINDIFNAWSWNNLNITNALTLYAWVNINKSWDFKLISKSPSNTDWKFQLWTIVANKASFWIKSTTWNSVNWNTTLQTWVWYHLCGTYDGSKIKIFVNGVQDNSTSMTGAIASSTGDTLWIWSNWNTTQFLSWSLDDLWIYNRALSDLEVQNMYNSTK</sequence>
<dbReference type="SUPFAM" id="SSF54523">
    <property type="entry name" value="Pili subunits"/>
    <property type="match status" value="1"/>
</dbReference>
<dbReference type="PANTHER" id="PTHR30093">
    <property type="entry name" value="GENERAL SECRETION PATHWAY PROTEIN G"/>
    <property type="match status" value="1"/>
</dbReference>
<dbReference type="NCBIfam" id="TIGR02532">
    <property type="entry name" value="IV_pilin_GFxxxE"/>
    <property type="match status" value="1"/>
</dbReference>
<dbReference type="Pfam" id="PF13385">
    <property type="entry name" value="Laminin_G_3"/>
    <property type="match status" value="1"/>
</dbReference>
<evidence type="ECO:0000259" key="4">
    <source>
        <dbReference type="SMART" id="SM00560"/>
    </source>
</evidence>
<dbReference type="InterPro" id="IPR012902">
    <property type="entry name" value="N_methyl_site"/>
</dbReference>
<dbReference type="InterPro" id="IPR013320">
    <property type="entry name" value="ConA-like_dom_sf"/>
</dbReference>
<dbReference type="SMART" id="SM00560">
    <property type="entry name" value="LamGL"/>
    <property type="match status" value="1"/>
</dbReference>
<name>K2FCM9_9BACT</name>
<feature type="domain" description="LamG-like jellyroll fold" evidence="4">
    <location>
        <begin position="294"/>
        <end position="424"/>
    </location>
</feature>
<evidence type="ECO:0000256" key="2">
    <source>
        <dbReference type="ARBA" id="ARBA00023157"/>
    </source>
</evidence>
<evidence type="ECO:0000313" key="5">
    <source>
        <dbReference type="EMBL" id="EKE28846.1"/>
    </source>
</evidence>
<gene>
    <name evidence="5" type="ORF">ACD_3C00004G0004</name>
</gene>
<dbReference type="SUPFAM" id="SSF49899">
    <property type="entry name" value="Concanavalin A-like lectins/glucanases"/>
    <property type="match status" value="1"/>
</dbReference>
<keyword evidence="3" id="KW-0812">Transmembrane</keyword>
<keyword evidence="2" id="KW-1015">Disulfide bond</keyword>
<proteinExistence type="predicted"/>
<keyword evidence="3" id="KW-0472">Membrane</keyword>
<dbReference type="InterPro" id="IPR006558">
    <property type="entry name" value="LamG-like"/>
</dbReference>
<dbReference type="Pfam" id="PF07963">
    <property type="entry name" value="N_methyl"/>
    <property type="match status" value="1"/>
</dbReference>
<accession>K2FCM9</accession>
<keyword evidence="1" id="KW-0732">Signal</keyword>
<protein>
    <submittedName>
        <fullName evidence="5">LamG protein</fullName>
    </submittedName>
</protein>